<evidence type="ECO:0000256" key="2">
    <source>
        <dbReference type="SAM" id="Phobius"/>
    </source>
</evidence>
<comment type="caution">
    <text evidence="5">The sequence shown here is derived from an EMBL/GenBank/DDBJ whole genome shotgun (WGS) entry which is preliminary data.</text>
</comment>
<dbReference type="Gene3D" id="1.10.238.10">
    <property type="entry name" value="EF-hand"/>
    <property type="match status" value="1"/>
</dbReference>
<name>A0AAD3CKU6_9STRA</name>
<dbReference type="GO" id="GO:0005509">
    <property type="term" value="F:calcium ion binding"/>
    <property type="evidence" value="ECO:0007669"/>
    <property type="project" value="InterPro"/>
</dbReference>
<keyword evidence="1" id="KW-0106">Calcium</keyword>
<protein>
    <recommendedName>
        <fullName evidence="4">EF-hand domain-containing protein</fullName>
    </recommendedName>
</protein>
<gene>
    <name evidence="5" type="ORF">CTEN210_03888</name>
</gene>
<accession>A0AAD3CKU6</accession>
<organism evidence="5 6">
    <name type="scientific">Chaetoceros tenuissimus</name>
    <dbReference type="NCBI Taxonomy" id="426638"/>
    <lineage>
        <taxon>Eukaryota</taxon>
        <taxon>Sar</taxon>
        <taxon>Stramenopiles</taxon>
        <taxon>Ochrophyta</taxon>
        <taxon>Bacillariophyta</taxon>
        <taxon>Coscinodiscophyceae</taxon>
        <taxon>Chaetocerotophycidae</taxon>
        <taxon>Chaetocerotales</taxon>
        <taxon>Chaetocerotaceae</taxon>
        <taxon>Chaetoceros</taxon>
    </lineage>
</organism>
<keyword evidence="6" id="KW-1185">Reference proteome</keyword>
<keyword evidence="2" id="KW-0472">Membrane</keyword>
<evidence type="ECO:0000313" key="5">
    <source>
        <dbReference type="EMBL" id="GFH47413.1"/>
    </source>
</evidence>
<dbReference type="InterPro" id="IPR011992">
    <property type="entry name" value="EF-hand-dom_pair"/>
</dbReference>
<evidence type="ECO:0000259" key="4">
    <source>
        <dbReference type="PROSITE" id="PS50222"/>
    </source>
</evidence>
<feature type="domain" description="EF-hand" evidence="4">
    <location>
        <begin position="405"/>
        <end position="440"/>
    </location>
</feature>
<dbReference type="InterPro" id="IPR002048">
    <property type="entry name" value="EF_hand_dom"/>
</dbReference>
<dbReference type="PROSITE" id="PS00018">
    <property type="entry name" value="EF_HAND_1"/>
    <property type="match status" value="1"/>
</dbReference>
<dbReference type="EMBL" id="BLLK01000023">
    <property type="protein sequence ID" value="GFH47413.1"/>
    <property type="molecule type" value="Genomic_DNA"/>
</dbReference>
<feature type="transmembrane region" description="Helical" evidence="2">
    <location>
        <begin position="313"/>
        <end position="335"/>
    </location>
</feature>
<dbReference type="InterPro" id="IPR018247">
    <property type="entry name" value="EF_Hand_1_Ca_BS"/>
</dbReference>
<dbReference type="AlphaFoldDB" id="A0AAD3CKU6"/>
<reference evidence="5 6" key="1">
    <citation type="journal article" date="2021" name="Sci. Rep.">
        <title>The genome of the diatom Chaetoceros tenuissimus carries an ancient integrated fragment of an extant virus.</title>
        <authorList>
            <person name="Hongo Y."/>
            <person name="Kimura K."/>
            <person name="Takaki Y."/>
            <person name="Yoshida Y."/>
            <person name="Baba S."/>
            <person name="Kobayashi G."/>
            <person name="Nagasaki K."/>
            <person name="Hano T."/>
            <person name="Tomaru Y."/>
        </authorList>
    </citation>
    <scope>NUCLEOTIDE SEQUENCE [LARGE SCALE GENOMIC DNA]</scope>
    <source>
        <strain evidence="5 6">NIES-3715</strain>
    </source>
</reference>
<sequence>MFSYQSTLLITTLAQIASPASALKCGQWNTHPCLGDTDKRYDPDYTNDITEQNELWGKMDGFYRATQTSSQKTERFNPIDLTGSSGLPYDNNELITYVNITTHGSRRYEQRYLFYPPIDQAWCDENPNEFPTQLNALSGLCGINGYATFVENFKVSSHEKDGSLIAVGHILGFADDKSFEPSVGSAYPAGGRSLTFTSENDREDNGKGSQVKNWIFLDEDFQVARAVSQDYNSNTFDLISSTNLLYVKISKEEFEDGIESTLDDINTVETLPFPMTRACLGSVCPTEEDWCTKDPNCSPPLYVEPKAKIKADVIAGLVVAASIALIAMIVAFFIIRSKQREKHLKYMFATRIAENIEIEGSTQMILTADALKTEFERIDASIEKDGSISREELWTFMTSGKIGTMSESDFDVLFRAIDLDKSGNIDFLEFCNFISICGTEMEHAVSHMESAFKETKDAKISRASTIIAQTNVRKSQMMKVHPGMFEDEEDLSLVTEDKA</sequence>
<keyword evidence="2" id="KW-0812">Transmembrane</keyword>
<dbReference type="SUPFAM" id="SSF47473">
    <property type="entry name" value="EF-hand"/>
    <property type="match status" value="1"/>
</dbReference>
<evidence type="ECO:0000313" key="6">
    <source>
        <dbReference type="Proteomes" id="UP001054902"/>
    </source>
</evidence>
<evidence type="ECO:0000256" key="1">
    <source>
        <dbReference type="ARBA" id="ARBA00022837"/>
    </source>
</evidence>
<dbReference type="Pfam" id="PF13833">
    <property type="entry name" value="EF-hand_8"/>
    <property type="match status" value="1"/>
</dbReference>
<keyword evidence="3" id="KW-0732">Signal</keyword>
<dbReference type="PROSITE" id="PS50222">
    <property type="entry name" value="EF_HAND_2"/>
    <property type="match status" value="1"/>
</dbReference>
<evidence type="ECO:0000256" key="3">
    <source>
        <dbReference type="SAM" id="SignalP"/>
    </source>
</evidence>
<dbReference type="CDD" id="cd00051">
    <property type="entry name" value="EFh"/>
    <property type="match status" value="1"/>
</dbReference>
<proteinExistence type="predicted"/>
<keyword evidence="2" id="KW-1133">Transmembrane helix</keyword>
<feature type="chain" id="PRO_5041896767" description="EF-hand domain-containing protein" evidence="3">
    <location>
        <begin position="23"/>
        <end position="499"/>
    </location>
</feature>
<feature type="signal peptide" evidence="3">
    <location>
        <begin position="1"/>
        <end position="22"/>
    </location>
</feature>
<dbReference type="Proteomes" id="UP001054902">
    <property type="component" value="Unassembled WGS sequence"/>
</dbReference>